<evidence type="ECO:0000256" key="7">
    <source>
        <dbReference type="PROSITE-ProRule" id="PRU00473"/>
    </source>
</evidence>
<evidence type="ECO:0000256" key="9">
    <source>
        <dbReference type="SAM" id="Phobius"/>
    </source>
</evidence>
<dbReference type="Pfam" id="PF13677">
    <property type="entry name" value="MotB_plug"/>
    <property type="match status" value="1"/>
</dbReference>
<accession>A0A411YIX1</accession>
<organism evidence="11 12">
    <name type="scientific">Egibacter rhizosphaerae</name>
    <dbReference type="NCBI Taxonomy" id="1670831"/>
    <lineage>
        <taxon>Bacteria</taxon>
        <taxon>Bacillati</taxon>
        <taxon>Actinomycetota</taxon>
        <taxon>Nitriliruptoria</taxon>
        <taxon>Egibacterales</taxon>
        <taxon>Egibacteraceae</taxon>
        <taxon>Egibacter</taxon>
    </lineage>
</organism>
<dbReference type="AlphaFoldDB" id="A0A411YIX1"/>
<feature type="compositionally biased region" description="Acidic residues" evidence="8">
    <location>
        <begin position="102"/>
        <end position="126"/>
    </location>
</feature>
<evidence type="ECO:0000256" key="6">
    <source>
        <dbReference type="ARBA" id="ARBA00023136"/>
    </source>
</evidence>
<evidence type="ECO:0000256" key="2">
    <source>
        <dbReference type="ARBA" id="ARBA00008914"/>
    </source>
</evidence>
<gene>
    <name evidence="11" type="ORF">ER308_17820</name>
</gene>
<dbReference type="InterPro" id="IPR050330">
    <property type="entry name" value="Bact_OuterMem_StrucFunc"/>
</dbReference>
<keyword evidence="12" id="KW-1185">Reference proteome</keyword>
<dbReference type="OrthoDB" id="9815217at2"/>
<evidence type="ECO:0000256" key="5">
    <source>
        <dbReference type="ARBA" id="ARBA00022989"/>
    </source>
</evidence>
<dbReference type="CDD" id="cd07185">
    <property type="entry name" value="OmpA_C-like"/>
    <property type="match status" value="1"/>
</dbReference>
<feature type="transmembrane region" description="Helical" evidence="9">
    <location>
        <begin position="21"/>
        <end position="41"/>
    </location>
</feature>
<dbReference type="PROSITE" id="PS51123">
    <property type="entry name" value="OMPA_2"/>
    <property type="match status" value="1"/>
</dbReference>
<dbReference type="Gene3D" id="3.30.1330.60">
    <property type="entry name" value="OmpA-like domain"/>
    <property type="match status" value="1"/>
</dbReference>
<comment type="similarity">
    <text evidence="2">Belongs to the MotB family.</text>
</comment>
<evidence type="ECO:0000256" key="4">
    <source>
        <dbReference type="ARBA" id="ARBA00022692"/>
    </source>
</evidence>
<keyword evidence="4 9" id="KW-0812">Transmembrane</keyword>
<reference evidence="11 12" key="1">
    <citation type="submission" date="2019-01" db="EMBL/GenBank/DDBJ databases">
        <title>Egibacter rhizosphaerae EGI 80759T.</title>
        <authorList>
            <person name="Chen D.-D."/>
            <person name="Tian Y."/>
            <person name="Jiao J.-Y."/>
            <person name="Zhang X.-T."/>
            <person name="Zhang Y.-G."/>
            <person name="Zhang Y."/>
            <person name="Xiao M."/>
            <person name="Shu W.-S."/>
            <person name="Li W.-J."/>
        </authorList>
    </citation>
    <scope>NUCLEOTIDE SEQUENCE [LARGE SCALE GENOMIC DNA]</scope>
    <source>
        <strain evidence="11 12">EGI 80759</strain>
    </source>
</reference>
<name>A0A411YIX1_9ACTN</name>
<dbReference type="KEGG" id="erz:ER308_17820"/>
<dbReference type="InterPro" id="IPR036737">
    <property type="entry name" value="OmpA-like_sf"/>
</dbReference>
<protein>
    <recommendedName>
        <fullName evidence="10">OmpA-like domain-containing protein</fullName>
    </recommendedName>
</protein>
<evidence type="ECO:0000256" key="1">
    <source>
        <dbReference type="ARBA" id="ARBA00004162"/>
    </source>
</evidence>
<dbReference type="InterPro" id="IPR025713">
    <property type="entry name" value="MotB-like_N_dom"/>
</dbReference>
<evidence type="ECO:0000256" key="3">
    <source>
        <dbReference type="ARBA" id="ARBA00022475"/>
    </source>
</evidence>
<sequence length="295" mass="32455">MSPRTTPRQRRQRVGDGNRWLQTYADAMTLLLAFFVILYAMSEIDVIEFEAFIRGLEVPFGNPATSEGVLDAGDSIVGDVDAPSDPLEEAIRITENLPVDPSEGDADEDEEEDLEGGEENEDEGVDEIDAEQAASQAEVDRDLDQLREVRQIVEESLAEAGYPDVADFRLTERGLVMSISADDVLFDVLSTDIKDEGLEVIDAIATPLEGAPNDVLVEGHTDDQLIARTDYSNWNLSTDRAVAVLSVLFEDYEIGEERLGAAGYGEHRPRVPNDSEENQALNRRVDILVVAQSAD</sequence>
<keyword evidence="3" id="KW-1003">Cell membrane</keyword>
<keyword evidence="5 9" id="KW-1133">Transmembrane helix</keyword>
<keyword evidence="6 7" id="KW-0472">Membrane</keyword>
<dbReference type="Proteomes" id="UP000291469">
    <property type="component" value="Chromosome"/>
</dbReference>
<dbReference type="GO" id="GO:0005886">
    <property type="term" value="C:plasma membrane"/>
    <property type="evidence" value="ECO:0007669"/>
    <property type="project" value="UniProtKB-SubCell"/>
</dbReference>
<comment type="subcellular location">
    <subcellularLocation>
        <location evidence="1">Cell membrane</location>
        <topology evidence="1">Single-pass membrane protein</topology>
    </subcellularLocation>
</comment>
<proteinExistence type="inferred from homology"/>
<dbReference type="Pfam" id="PF00691">
    <property type="entry name" value="OmpA"/>
    <property type="match status" value="1"/>
</dbReference>
<feature type="domain" description="OmpA-like" evidence="10">
    <location>
        <begin position="173"/>
        <end position="293"/>
    </location>
</feature>
<evidence type="ECO:0000313" key="12">
    <source>
        <dbReference type="Proteomes" id="UP000291469"/>
    </source>
</evidence>
<evidence type="ECO:0000259" key="10">
    <source>
        <dbReference type="PROSITE" id="PS51123"/>
    </source>
</evidence>
<dbReference type="PANTHER" id="PTHR30329:SF21">
    <property type="entry name" value="LIPOPROTEIN YIAD-RELATED"/>
    <property type="match status" value="1"/>
</dbReference>
<feature type="region of interest" description="Disordered" evidence="8">
    <location>
        <begin position="95"/>
        <end position="126"/>
    </location>
</feature>
<evidence type="ECO:0000256" key="8">
    <source>
        <dbReference type="SAM" id="MobiDB-lite"/>
    </source>
</evidence>
<dbReference type="RefSeq" id="WP_131156237.1">
    <property type="nucleotide sequence ID" value="NZ_CP036402.1"/>
</dbReference>
<dbReference type="PANTHER" id="PTHR30329">
    <property type="entry name" value="STATOR ELEMENT OF FLAGELLAR MOTOR COMPLEX"/>
    <property type="match status" value="1"/>
</dbReference>
<dbReference type="InterPro" id="IPR006665">
    <property type="entry name" value="OmpA-like"/>
</dbReference>
<evidence type="ECO:0000313" key="11">
    <source>
        <dbReference type="EMBL" id="QBI21244.1"/>
    </source>
</evidence>
<dbReference type="SUPFAM" id="SSF103088">
    <property type="entry name" value="OmpA-like"/>
    <property type="match status" value="1"/>
</dbReference>
<dbReference type="EMBL" id="CP036402">
    <property type="protein sequence ID" value="QBI21244.1"/>
    <property type="molecule type" value="Genomic_DNA"/>
</dbReference>